<evidence type="ECO:0000313" key="4">
    <source>
        <dbReference type="Proteomes" id="UP000010473"/>
    </source>
</evidence>
<keyword evidence="2" id="KW-1133">Transmembrane helix</keyword>
<feature type="transmembrane region" description="Helical" evidence="2">
    <location>
        <begin position="40"/>
        <end position="57"/>
    </location>
</feature>
<keyword evidence="4" id="KW-1185">Reference proteome</keyword>
<dbReference type="Proteomes" id="UP000010473">
    <property type="component" value="Chromosome"/>
</dbReference>
<dbReference type="KEGG" id="scs:Sta7437_2027"/>
<dbReference type="EMBL" id="CP003653">
    <property type="protein sequence ID" value="AFZ35579.1"/>
    <property type="molecule type" value="Genomic_DNA"/>
</dbReference>
<feature type="region of interest" description="Disordered" evidence="1">
    <location>
        <begin position="74"/>
        <end position="96"/>
    </location>
</feature>
<keyword evidence="2" id="KW-0812">Transmembrane</keyword>
<accession>K9XU40</accession>
<sequence>MNIFFPRSLKLAYRKEPISSFILILGAVDAVIGGVGGRWSLLSVGLIIAVIGILVRWQQLQKSQAVAVKNNTKYALPPSSSNSPLPLLTHNKQRKG</sequence>
<reference evidence="4" key="1">
    <citation type="journal article" date="2013" name="Proc. Natl. Acad. Sci. U.S.A.">
        <title>Improving the coverage of the cyanobacterial phylum using diversity-driven genome sequencing.</title>
        <authorList>
            <person name="Shih P.M."/>
            <person name="Wu D."/>
            <person name="Latifi A."/>
            <person name="Axen S.D."/>
            <person name="Fewer D.P."/>
            <person name="Talla E."/>
            <person name="Calteau A."/>
            <person name="Cai F."/>
            <person name="Tandeau de Marsac N."/>
            <person name="Rippka R."/>
            <person name="Herdman M."/>
            <person name="Sivonen K."/>
            <person name="Coursin T."/>
            <person name="Laurent T."/>
            <person name="Goodwin L."/>
            <person name="Nolan M."/>
            <person name="Davenport K.W."/>
            <person name="Han C.S."/>
            <person name="Rubin E.M."/>
            <person name="Eisen J.A."/>
            <person name="Woyke T."/>
            <person name="Gugger M."/>
            <person name="Kerfeld C.A."/>
        </authorList>
    </citation>
    <scope>NUCLEOTIDE SEQUENCE [LARGE SCALE GENOMIC DNA]</scope>
    <source>
        <strain evidence="4">ATCC 29371 / PCC 7437</strain>
    </source>
</reference>
<evidence type="ECO:0000313" key="3">
    <source>
        <dbReference type="EMBL" id="AFZ35579.1"/>
    </source>
</evidence>
<protein>
    <submittedName>
        <fullName evidence="3">Uncharacterized protein</fullName>
    </submittedName>
</protein>
<evidence type="ECO:0000256" key="2">
    <source>
        <dbReference type="SAM" id="Phobius"/>
    </source>
</evidence>
<dbReference type="STRING" id="111780.Sta7437_2027"/>
<name>K9XU40_STAC7</name>
<dbReference type="eggNOG" id="ENOG5032YG8">
    <property type="taxonomic scope" value="Bacteria"/>
</dbReference>
<feature type="compositionally biased region" description="Low complexity" evidence="1">
    <location>
        <begin position="76"/>
        <end position="88"/>
    </location>
</feature>
<gene>
    <name evidence="3" type="ordered locus">Sta7437_2027</name>
</gene>
<evidence type="ECO:0000256" key="1">
    <source>
        <dbReference type="SAM" id="MobiDB-lite"/>
    </source>
</evidence>
<dbReference type="RefSeq" id="WP_015193249.1">
    <property type="nucleotide sequence ID" value="NC_019748.1"/>
</dbReference>
<keyword evidence="2" id="KW-0472">Membrane</keyword>
<organism evidence="3 4">
    <name type="scientific">Stanieria cyanosphaera (strain ATCC 29371 / PCC 7437)</name>
    <dbReference type="NCBI Taxonomy" id="111780"/>
    <lineage>
        <taxon>Bacteria</taxon>
        <taxon>Bacillati</taxon>
        <taxon>Cyanobacteriota</taxon>
        <taxon>Cyanophyceae</taxon>
        <taxon>Pleurocapsales</taxon>
        <taxon>Dermocarpellaceae</taxon>
        <taxon>Stanieria</taxon>
    </lineage>
</organism>
<dbReference type="HOGENOM" id="CLU_167648_0_0_3"/>
<dbReference type="PATRIC" id="fig|111780.3.peg.2117"/>
<proteinExistence type="predicted"/>
<dbReference type="AlphaFoldDB" id="K9XU40"/>